<comment type="caution">
    <text evidence="1">The sequence shown here is derived from an EMBL/GenBank/DDBJ whole genome shotgun (WGS) entry which is preliminary data.</text>
</comment>
<dbReference type="EMBL" id="JBHSPA010000094">
    <property type="protein sequence ID" value="MFC5833463.1"/>
    <property type="molecule type" value="Genomic_DNA"/>
</dbReference>
<evidence type="ECO:0000313" key="2">
    <source>
        <dbReference type="Proteomes" id="UP001596058"/>
    </source>
</evidence>
<gene>
    <name evidence="1" type="ORF">ACFPZ3_57275</name>
</gene>
<dbReference type="RefSeq" id="WP_379522889.1">
    <property type="nucleotide sequence ID" value="NZ_JBHSPA010000094.1"/>
</dbReference>
<sequence length="65" mass="7353">MTAIWIIVFVAFTDPGILGSRYLGKSIPMRTVITLGEKPTVDLYFTAPGKKERLVDHVVYTRKIK</sequence>
<organism evidence="1 2">
    <name type="scientific">Nonomuraea insulae</name>
    <dbReference type="NCBI Taxonomy" id="1616787"/>
    <lineage>
        <taxon>Bacteria</taxon>
        <taxon>Bacillati</taxon>
        <taxon>Actinomycetota</taxon>
        <taxon>Actinomycetes</taxon>
        <taxon>Streptosporangiales</taxon>
        <taxon>Streptosporangiaceae</taxon>
        <taxon>Nonomuraea</taxon>
    </lineage>
</organism>
<accession>A0ABW1D9C2</accession>
<proteinExistence type="predicted"/>
<dbReference type="Proteomes" id="UP001596058">
    <property type="component" value="Unassembled WGS sequence"/>
</dbReference>
<reference evidence="2" key="1">
    <citation type="journal article" date="2019" name="Int. J. Syst. Evol. Microbiol.">
        <title>The Global Catalogue of Microorganisms (GCM) 10K type strain sequencing project: providing services to taxonomists for standard genome sequencing and annotation.</title>
        <authorList>
            <consortium name="The Broad Institute Genomics Platform"/>
            <consortium name="The Broad Institute Genome Sequencing Center for Infectious Disease"/>
            <person name="Wu L."/>
            <person name="Ma J."/>
        </authorList>
    </citation>
    <scope>NUCLEOTIDE SEQUENCE [LARGE SCALE GENOMIC DNA]</scope>
    <source>
        <strain evidence="2">CCUG 53903</strain>
    </source>
</reference>
<protein>
    <submittedName>
        <fullName evidence="1">Uncharacterized protein</fullName>
    </submittedName>
</protein>
<keyword evidence="2" id="KW-1185">Reference proteome</keyword>
<evidence type="ECO:0000313" key="1">
    <source>
        <dbReference type="EMBL" id="MFC5833463.1"/>
    </source>
</evidence>
<name>A0ABW1D9C2_9ACTN</name>